<feature type="binding site" evidence="11">
    <location>
        <position position="162"/>
    </location>
    <ligand>
        <name>ATP</name>
        <dbReference type="ChEBI" id="CHEBI:30616"/>
    </ligand>
</feature>
<evidence type="ECO:0000256" key="3">
    <source>
        <dbReference type="ARBA" id="ARBA00007614"/>
    </source>
</evidence>
<evidence type="ECO:0000313" key="14">
    <source>
        <dbReference type="Proteomes" id="UP000239250"/>
    </source>
</evidence>
<feature type="binding site" evidence="11">
    <location>
        <position position="52"/>
    </location>
    <ligand>
        <name>UMP</name>
        <dbReference type="ChEBI" id="CHEBI:57865"/>
    </ligand>
</feature>
<dbReference type="GO" id="GO:0005737">
    <property type="term" value="C:cytoplasm"/>
    <property type="evidence" value="ECO:0007669"/>
    <property type="project" value="UniProtKB-SubCell"/>
</dbReference>
<dbReference type="UniPathway" id="UPA00159">
    <property type="reaction ID" value="UER00275"/>
</dbReference>
<gene>
    <name evidence="11 13" type="primary">pyrH</name>
    <name evidence="13" type="ORF">C5T88_01660</name>
</gene>
<reference evidence="14" key="1">
    <citation type="submission" date="2018-02" db="EMBL/GenBank/DDBJ databases">
        <title>Firefly genomes illuminate parallel origins of bioluminescence in beetles.</title>
        <authorList>
            <person name="Fallon T.R."/>
            <person name="Lower S.E.S."/>
            <person name="Behringer M."/>
            <person name="Weng J.-K."/>
        </authorList>
    </citation>
    <scope>NUCLEOTIDE SEQUENCE [LARGE SCALE GENOMIC DNA]</scope>
</reference>
<dbReference type="AlphaFoldDB" id="A0A2S0NJT9"/>
<feature type="binding site" evidence="11">
    <location>
        <position position="57"/>
    </location>
    <ligand>
        <name>ATP</name>
        <dbReference type="ChEBI" id="CHEBI:30616"/>
    </ligand>
</feature>
<dbReference type="Gene3D" id="3.40.1160.10">
    <property type="entry name" value="Acetylglutamate kinase-like"/>
    <property type="match status" value="1"/>
</dbReference>
<evidence type="ECO:0000256" key="7">
    <source>
        <dbReference type="ARBA" id="ARBA00022777"/>
    </source>
</evidence>
<keyword evidence="6 11" id="KW-0547">Nucleotide-binding</keyword>
<evidence type="ECO:0000256" key="6">
    <source>
        <dbReference type="ARBA" id="ARBA00022741"/>
    </source>
</evidence>
<comment type="catalytic activity">
    <reaction evidence="10 11">
        <text>UMP + ATP = UDP + ADP</text>
        <dbReference type="Rhea" id="RHEA:24400"/>
        <dbReference type="ChEBI" id="CHEBI:30616"/>
        <dbReference type="ChEBI" id="CHEBI:57865"/>
        <dbReference type="ChEBI" id="CHEBI:58223"/>
        <dbReference type="ChEBI" id="CHEBI:456216"/>
        <dbReference type="EC" id="2.7.4.22"/>
    </reaction>
</comment>
<feature type="binding site" evidence="11">
    <location>
        <position position="171"/>
    </location>
    <ligand>
        <name>ATP</name>
        <dbReference type="ChEBI" id="CHEBI:30616"/>
    </ligand>
</feature>
<name>A0A2S0NJT9_9MOLU</name>
<feature type="binding site" evidence="11">
    <location>
        <begin position="134"/>
        <end position="141"/>
    </location>
    <ligand>
        <name>UMP</name>
        <dbReference type="ChEBI" id="CHEBI:57865"/>
    </ligand>
</feature>
<organism evidence="13 14">
    <name type="scientific">Williamsoniiplasma luminosum</name>
    <dbReference type="NCBI Taxonomy" id="214888"/>
    <lineage>
        <taxon>Bacteria</taxon>
        <taxon>Bacillati</taxon>
        <taxon>Mycoplasmatota</taxon>
        <taxon>Mollicutes</taxon>
        <taxon>Entomoplasmatales</taxon>
        <taxon>Williamsoniiplasma</taxon>
    </lineage>
</organism>
<dbReference type="GO" id="GO:0006225">
    <property type="term" value="P:UDP biosynthetic process"/>
    <property type="evidence" value="ECO:0007669"/>
    <property type="project" value="TreeGrafter"/>
</dbReference>
<keyword evidence="8 11" id="KW-0067">ATP-binding</keyword>
<dbReference type="GO" id="GO:0005524">
    <property type="term" value="F:ATP binding"/>
    <property type="evidence" value="ECO:0007669"/>
    <property type="project" value="UniProtKB-KW"/>
</dbReference>
<evidence type="ECO:0000256" key="11">
    <source>
        <dbReference type="HAMAP-Rule" id="MF_01220"/>
    </source>
</evidence>
<comment type="pathway">
    <text evidence="2 11">Pyrimidine metabolism; CTP biosynthesis via de novo pathway; UDP from UMP (UMPK route): step 1/1.</text>
</comment>
<evidence type="ECO:0000313" key="13">
    <source>
        <dbReference type="EMBL" id="AVP49284.1"/>
    </source>
</evidence>
<feature type="binding site" evidence="11">
    <location>
        <position position="72"/>
    </location>
    <ligand>
        <name>UMP</name>
        <dbReference type="ChEBI" id="CHEBI:57865"/>
    </ligand>
</feature>
<evidence type="ECO:0000256" key="5">
    <source>
        <dbReference type="ARBA" id="ARBA00022679"/>
    </source>
</evidence>
<evidence type="ECO:0000256" key="8">
    <source>
        <dbReference type="ARBA" id="ARBA00022840"/>
    </source>
</evidence>
<dbReference type="SUPFAM" id="SSF53633">
    <property type="entry name" value="Carbamate kinase-like"/>
    <property type="match status" value="1"/>
</dbReference>
<comment type="activity regulation">
    <text evidence="11">Inhibited by UTP.</text>
</comment>
<feature type="binding site" evidence="11">
    <location>
        <position position="168"/>
    </location>
    <ligand>
        <name>ATP</name>
        <dbReference type="ChEBI" id="CHEBI:30616"/>
    </ligand>
</feature>
<evidence type="ECO:0000256" key="4">
    <source>
        <dbReference type="ARBA" id="ARBA00022490"/>
    </source>
</evidence>
<feature type="domain" description="Aspartate/glutamate/uridylate kinase" evidence="12">
    <location>
        <begin position="6"/>
        <end position="216"/>
    </location>
</feature>
<dbReference type="RefSeq" id="WP_303662615.1">
    <property type="nucleotide sequence ID" value="NZ_CP027019.1"/>
</dbReference>
<proteinExistence type="inferred from homology"/>
<comment type="subunit">
    <text evidence="11">Homohexamer.</text>
</comment>
<dbReference type="InterPro" id="IPR001048">
    <property type="entry name" value="Asp/Glu/Uridylate_kinase"/>
</dbReference>
<comment type="subcellular location">
    <subcellularLocation>
        <location evidence="1 11">Cytoplasm</location>
    </subcellularLocation>
</comment>
<dbReference type="InterPro" id="IPR011817">
    <property type="entry name" value="Uridylate_kinase"/>
</dbReference>
<dbReference type="CDD" id="cd04254">
    <property type="entry name" value="AAK_UMPK-PyrH-Ec"/>
    <property type="match status" value="1"/>
</dbReference>
<dbReference type="NCBIfam" id="TIGR02075">
    <property type="entry name" value="pyrH_bact"/>
    <property type="match status" value="1"/>
</dbReference>
<dbReference type="Proteomes" id="UP000239250">
    <property type="component" value="Chromosome"/>
</dbReference>
<dbReference type="GO" id="GO:0033862">
    <property type="term" value="F:UMP kinase activity"/>
    <property type="evidence" value="ECO:0007669"/>
    <property type="project" value="UniProtKB-EC"/>
</dbReference>
<keyword evidence="4 11" id="KW-0963">Cytoplasm</keyword>
<dbReference type="InterPro" id="IPR036393">
    <property type="entry name" value="AceGlu_kinase-like_sf"/>
</dbReference>
<dbReference type="EMBL" id="CP027019">
    <property type="protein sequence ID" value="AVP49284.1"/>
    <property type="molecule type" value="Genomic_DNA"/>
</dbReference>
<keyword evidence="5 11" id="KW-0808">Transferase</keyword>
<dbReference type="EC" id="2.7.4.22" evidence="11"/>
<comment type="similarity">
    <text evidence="3 11">Belongs to the UMP kinase family.</text>
</comment>
<evidence type="ECO:0000256" key="10">
    <source>
        <dbReference type="ARBA" id="ARBA00047767"/>
    </source>
</evidence>
<dbReference type="PIRSF" id="PIRSF005650">
    <property type="entry name" value="Uridylate_kin"/>
    <property type="match status" value="1"/>
</dbReference>
<evidence type="ECO:0000256" key="9">
    <source>
        <dbReference type="ARBA" id="ARBA00022975"/>
    </source>
</evidence>
<comment type="function">
    <text evidence="11">Catalyzes the reversible phosphorylation of UMP to UDP.</text>
</comment>
<dbReference type="PANTHER" id="PTHR42833:SF4">
    <property type="entry name" value="URIDYLATE KINASE PUMPKIN, CHLOROPLASTIC"/>
    <property type="match status" value="1"/>
</dbReference>
<evidence type="ECO:0000259" key="12">
    <source>
        <dbReference type="Pfam" id="PF00696"/>
    </source>
</evidence>
<feature type="binding site" evidence="11">
    <location>
        <begin position="11"/>
        <end position="14"/>
    </location>
    <ligand>
        <name>ATP</name>
        <dbReference type="ChEBI" id="CHEBI:30616"/>
    </ligand>
</feature>
<keyword evidence="7 11" id="KW-0418">Kinase</keyword>
<protein>
    <recommendedName>
        <fullName evidence="11">Uridylate kinase</fullName>
        <shortName evidence="11">UK</shortName>
        <ecNumber evidence="11">2.7.4.22</ecNumber>
    </recommendedName>
    <alternativeName>
        <fullName evidence="11">Uridine monophosphate kinase</fullName>
        <shortName evidence="11">UMP kinase</shortName>
        <shortName evidence="11">UMPK</shortName>
    </alternativeName>
</protein>
<evidence type="ECO:0000256" key="1">
    <source>
        <dbReference type="ARBA" id="ARBA00004496"/>
    </source>
</evidence>
<dbReference type="GO" id="GO:0044210">
    <property type="term" value="P:'de novo' CTP biosynthetic process"/>
    <property type="evidence" value="ECO:0007669"/>
    <property type="project" value="UniProtKB-UniRule"/>
</dbReference>
<comment type="caution">
    <text evidence="11">Lacks conserved residue(s) required for the propagation of feature annotation.</text>
</comment>
<dbReference type="Pfam" id="PF00696">
    <property type="entry name" value="AA_kinase"/>
    <property type="match status" value="1"/>
</dbReference>
<dbReference type="FunFam" id="3.40.1160.10:FF:000001">
    <property type="entry name" value="Uridylate kinase"/>
    <property type="match status" value="1"/>
</dbReference>
<sequence length="237" mass="26048">MSLKYKRILLKLSGEALKSDDEIYDKHALESVSQQIIELSKQGLEIGVVIGGGNIWRGKLGLDLGLPQIEGDYMGMMATYMNGLALAGTLNRLGFPKVEVYASLELKTVTVSYNFKEARQKLKEGYVLIFVGGTGFSYFTTDTASTIRAIEIGADALLMAKNGVAGVYESDPKLNPQAKMFKELTHKEVADKNLRVMDLTAATLAKDANLQIEVFDMQGENNIVKVMNNQLESTIIK</sequence>
<dbReference type="HAMAP" id="MF_01220_B">
    <property type="entry name" value="PyrH_B"/>
    <property type="match status" value="1"/>
</dbReference>
<accession>A0A2S0NJT9</accession>
<dbReference type="PANTHER" id="PTHR42833">
    <property type="entry name" value="URIDYLATE KINASE"/>
    <property type="match status" value="1"/>
</dbReference>
<keyword evidence="9 11" id="KW-0665">Pyrimidine biosynthesis</keyword>
<dbReference type="InterPro" id="IPR015963">
    <property type="entry name" value="Uridylate_kinase_bac"/>
</dbReference>
<feature type="binding site" evidence="11">
    <location>
        <position position="53"/>
    </location>
    <ligand>
        <name>ATP</name>
        <dbReference type="ChEBI" id="CHEBI:30616"/>
    </ligand>
</feature>
<evidence type="ECO:0000256" key="2">
    <source>
        <dbReference type="ARBA" id="ARBA00004791"/>
    </source>
</evidence>